<dbReference type="EMBL" id="CM046393">
    <property type="protein sequence ID" value="KAI8551276.1"/>
    <property type="molecule type" value="Genomic_DNA"/>
</dbReference>
<keyword evidence="2" id="KW-1185">Reference proteome</keyword>
<comment type="caution">
    <text evidence="1">The sequence shown here is derived from an EMBL/GenBank/DDBJ whole genome shotgun (WGS) entry which is preliminary data.</text>
</comment>
<evidence type="ECO:0000313" key="2">
    <source>
        <dbReference type="Proteomes" id="UP001062846"/>
    </source>
</evidence>
<accession>A0ACC0NDE8</accession>
<evidence type="ECO:0000313" key="1">
    <source>
        <dbReference type="EMBL" id="KAI8551276.1"/>
    </source>
</evidence>
<protein>
    <submittedName>
        <fullName evidence="1">Uncharacterized protein</fullName>
    </submittedName>
</protein>
<gene>
    <name evidence="1" type="ORF">RHMOL_Rhmol06G0173000</name>
</gene>
<organism evidence="1 2">
    <name type="scientific">Rhododendron molle</name>
    <name type="common">Chinese azalea</name>
    <name type="synonym">Azalea mollis</name>
    <dbReference type="NCBI Taxonomy" id="49168"/>
    <lineage>
        <taxon>Eukaryota</taxon>
        <taxon>Viridiplantae</taxon>
        <taxon>Streptophyta</taxon>
        <taxon>Embryophyta</taxon>
        <taxon>Tracheophyta</taxon>
        <taxon>Spermatophyta</taxon>
        <taxon>Magnoliopsida</taxon>
        <taxon>eudicotyledons</taxon>
        <taxon>Gunneridae</taxon>
        <taxon>Pentapetalae</taxon>
        <taxon>asterids</taxon>
        <taxon>Ericales</taxon>
        <taxon>Ericaceae</taxon>
        <taxon>Ericoideae</taxon>
        <taxon>Rhodoreae</taxon>
        <taxon>Rhododendron</taxon>
    </lineage>
</organism>
<reference evidence="1" key="1">
    <citation type="submission" date="2022-02" db="EMBL/GenBank/DDBJ databases">
        <title>Plant Genome Project.</title>
        <authorList>
            <person name="Zhang R.-G."/>
        </authorList>
    </citation>
    <scope>NUCLEOTIDE SEQUENCE</scope>
    <source>
        <strain evidence="1">AT1</strain>
    </source>
</reference>
<proteinExistence type="predicted"/>
<name>A0ACC0NDE8_RHOML</name>
<dbReference type="Proteomes" id="UP001062846">
    <property type="component" value="Chromosome 6"/>
</dbReference>
<sequence length="664" mass="73661">MRGNRIVGGIPVGIENLINLQILDFSTNHLTREIPVDVRKLQKLQTFGLSNNKFQGVIPSSFGNLTRLAILRLSGNNLHGSIPLSLRSCQRLVELRLDRNNLTGTVARELLSLSSLLYLNISRNNLTGSLPVEIGNLRNLEELDVSDNMLSGKFPNSPGSCVKLRLLMMKGNKFWAILPSSLSNLRGMEELDRSHNNFSGKIPDYLEGFIFLRTLNLSFNDFDGVVPERGIFSNATAVSVKGNKQLCGGKPELKLQSCIPKELRKKGFTQTMKIIFSICFGSLGLLLLLCFLYLHCIRKTTKVPLFEHLRNPFVQLSYQSLLKATNSPANLIGEGSFGSVYKGTLDRVGKSIAVKVLNLQFRGASKSFIAECKALKNIKHRNLLKVLTACSSVDYNGNDFKALVYEFMANGSLEEWLHPNEDDQKEHEMSKCLNILQRLNISIDVAYALDYLHHHCETPVVHCDLKPSNILLDSDMIGHVGDFGLAKFVSEDSYDSSANQSSAMGIRGSVGYAAPEYGMGNEASTLGDMYSYGILLLEMFTGKRPTDNMFDDNLSLRNFAKKALPEQVASVVDPTLFHEREKGEAASSVENAQIQSFASSHQINECLISILKVGIACSEEVPRDRMSINDVITQFCQIRNTLLELQVDYVEMSSSVCMSLSSSL</sequence>